<dbReference type="PANTHER" id="PTHR11449">
    <property type="entry name" value="RIBOSOMAL PROTEIN L30"/>
    <property type="match status" value="1"/>
</dbReference>
<dbReference type="Pfam" id="PF01248">
    <property type="entry name" value="Ribosomal_L7Ae"/>
    <property type="match status" value="1"/>
</dbReference>
<organism evidence="4">
    <name type="scientific">Sporolactobacillus sp. Y61</name>
    <dbReference type="NCBI Taxonomy" id="3160863"/>
    <lineage>
        <taxon>Bacteria</taxon>
        <taxon>Bacillati</taxon>
        <taxon>Bacillota</taxon>
        <taxon>Bacilli</taxon>
        <taxon>Bacillales</taxon>
        <taxon>Sporolactobacillaceae</taxon>
        <taxon>Sporolactobacillus</taxon>
    </lineage>
</organism>
<evidence type="ECO:0000256" key="2">
    <source>
        <dbReference type="ARBA" id="ARBA00023274"/>
    </source>
</evidence>
<keyword evidence="2" id="KW-0687">Ribonucleoprotein</keyword>
<evidence type="ECO:0000256" key="1">
    <source>
        <dbReference type="ARBA" id="ARBA00022980"/>
    </source>
</evidence>
<dbReference type="EMBL" id="CP159510">
    <property type="protein sequence ID" value="XCJ18394.1"/>
    <property type="molecule type" value="Genomic_DNA"/>
</dbReference>
<keyword evidence="1" id="KW-0689">Ribosomal protein</keyword>
<sequence>MKSWQSFLGLAQRAGKVISGEETVIRSIRDQKAKAVILSADASLRTTKTIENKCRYYQIPLLTVPDRAELGQAIGQPFRVIVAVVDSGFAEVLIERLGSSTRG</sequence>
<protein>
    <submittedName>
        <fullName evidence="4">YlxQ family RNA-binding protein</fullName>
    </submittedName>
</protein>
<gene>
    <name evidence="4" type="ORF">ABNN70_10265</name>
</gene>
<dbReference type="GO" id="GO:0005840">
    <property type="term" value="C:ribosome"/>
    <property type="evidence" value="ECO:0007669"/>
    <property type="project" value="UniProtKB-KW"/>
</dbReference>
<evidence type="ECO:0000259" key="3">
    <source>
        <dbReference type="Pfam" id="PF01248"/>
    </source>
</evidence>
<dbReference type="GO" id="GO:0003723">
    <property type="term" value="F:RNA binding"/>
    <property type="evidence" value="ECO:0007669"/>
    <property type="project" value="InterPro"/>
</dbReference>
<accession>A0AAU8IK55</accession>
<dbReference type="SUPFAM" id="SSF55315">
    <property type="entry name" value="L30e-like"/>
    <property type="match status" value="1"/>
</dbReference>
<dbReference type="RefSeq" id="WP_206184300.1">
    <property type="nucleotide sequence ID" value="NZ_CP159510.1"/>
</dbReference>
<reference evidence="4" key="1">
    <citation type="submission" date="2024-06" db="EMBL/GenBank/DDBJ databases">
        <authorList>
            <person name="Fan A."/>
            <person name="Zhang F.Y."/>
            <person name="Zhang L."/>
        </authorList>
    </citation>
    <scope>NUCLEOTIDE SEQUENCE</scope>
    <source>
        <strain evidence="4">Y61</strain>
    </source>
</reference>
<dbReference type="InterPro" id="IPR039109">
    <property type="entry name" value="Ribosomal_eL30-like"/>
</dbReference>
<proteinExistence type="predicted"/>
<dbReference type="AlphaFoldDB" id="A0AAU8IK55"/>
<dbReference type="Gene3D" id="3.30.1330.30">
    <property type="match status" value="1"/>
</dbReference>
<dbReference type="InterPro" id="IPR004038">
    <property type="entry name" value="Ribosomal_eL8/eL30/eS12/Gad45"/>
</dbReference>
<dbReference type="InterPro" id="IPR029064">
    <property type="entry name" value="Ribosomal_eL30-like_sf"/>
</dbReference>
<dbReference type="NCBIfam" id="NF005825">
    <property type="entry name" value="PRK07714.1"/>
    <property type="match status" value="1"/>
</dbReference>
<feature type="domain" description="Ribosomal protein eL8/eL30/eS12/Gadd45" evidence="3">
    <location>
        <begin position="4"/>
        <end position="93"/>
    </location>
</feature>
<evidence type="ECO:0000313" key="4">
    <source>
        <dbReference type="EMBL" id="XCJ18394.1"/>
    </source>
</evidence>
<name>A0AAU8IK55_9BACL</name>
<dbReference type="GO" id="GO:1990904">
    <property type="term" value="C:ribonucleoprotein complex"/>
    <property type="evidence" value="ECO:0007669"/>
    <property type="project" value="UniProtKB-KW"/>
</dbReference>